<dbReference type="PANTHER" id="PTHR30580">
    <property type="entry name" value="PRIMOSOMAL PROTEIN N"/>
    <property type="match status" value="1"/>
</dbReference>
<dbReference type="GO" id="GO:0006302">
    <property type="term" value="P:double-strand break repair"/>
    <property type="evidence" value="ECO:0007669"/>
    <property type="project" value="TreeGrafter"/>
</dbReference>
<keyword evidence="2" id="KW-0067">ATP-binding</keyword>
<comment type="caution">
    <text evidence="4">The sequence shown here is derived from an EMBL/GenBank/DDBJ whole genome shotgun (WGS) entry which is preliminary data.</text>
</comment>
<evidence type="ECO:0000256" key="2">
    <source>
        <dbReference type="ARBA" id="ARBA00022840"/>
    </source>
</evidence>
<dbReference type="GO" id="GO:0005524">
    <property type="term" value="F:ATP binding"/>
    <property type="evidence" value="ECO:0007669"/>
    <property type="project" value="UniProtKB-KW"/>
</dbReference>
<dbReference type="Proteomes" id="UP000019494">
    <property type="component" value="Unassembled WGS sequence"/>
</dbReference>
<evidence type="ECO:0000256" key="3">
    <source>
        <dbReference type="ARBA" id="ARBA00023125"/>
    </source>
</evidence>
<keyword evidence="1" id="KW-0547">Nucleotide-binding</keyword>
<dbReference type="GO" id="GO:0043138">
    <property type="term" value="F:3'-5' DNA helicase activity"/>
    <property type="evidence" value="ECO:0007669"/>
    <property type="project" value="TreeGrafter"/>
</dbReference>
<evidence type="ECO:0008006" key="6">
    <source>
        <dbReference type="Google" id="ProtNLM"/>
    </source>
</evidence>
<dbReference type="GO" id="GO:0003677">
    <property type="term" value="F:DNA binding"/>
    <property type="evidence" value="ECO:0007669"/>
    <property type="project" value="UniProtKB-KW"/>
</dbReference>
<reference evidence="5" key="1">
    <citation type="submission" date="2013-08" db="EMBL/GenBank/DDBJ databases">
        <title>Intrasporangium oryzae NRRL B-24470.</title>
        <authorList>
            <person name="Liu H."/>
            <person name="Wang G."/>
        </authorList>
    </citation>
    <scope>NUCLEOTIDE SEQUENCE [LARGE SCALE GENOMIC DNA]</scope>
    <source>
        <strain evidence="5">Q5-1</strain>
    </source>
</reference>
<name>W9GF82_9MICO</name>
<dbReference type="PANTHER" id="PTHR30580:SF0">
    <property type="entry name" value="PRIMOSOMAL PROTEIN N"/>
    <property type="match status" value="1"/>
</dbReference>
<protein>
    <recommendedName>
        <fullName evidence="6">Primosome assembly protein PriA</fullName>
    </recommendedName>
</protein>
<dbReference type="PATRIC" id="fig|584657.3.peg.3405"/>
<gene>
    <name evidence="4" type="ORF">N864_01840</name>
</gene>
<organism evidence="4 5">
    <name type="scientific">Intrasporangium chromatireducens Q5-1</name>
    <dbReference type="NCBI Taxonomy" id="584657"/>
    <lineage>
        <taxon>Bacteria</taxon>
        <taxon>Bacillati</taxon>
        <taxon>Actinomycetota</taxon>
        <taxon>Actinomycetes</taxon>
        <taxon>Micrococcales</taxon>
        <taxon>Intrasporangiaceae</taxon>
        <taxon>Intrasporangium</taxon>
    </lineage>
</organism>
<evidence type="ECO:0000313" key="5">
    <source>
        <dbReference type="Proteomes" id="UP000019494"/>
    </source>
</evidence>
<keyword evidence="3" id="KW-0238">DNA-binding</keyword>
<accession>W9GF82</accession>
<sequence>GSRRLRSSVTGARRTAEEIGRAFPGAPVVTSGSGEVHATVEDEPAIVIATPGAEPLAPKGYSAVLLLDAWASLDLPVLDASTESLRRWAAAAALARPGRTVVLCGVPEGVTLPAVEALVRWDPGWLAERELADRRELALPPTVRMTQLTGSRRAVEEALRQVELPPSAQVLGPMPVPDLGRRTGGVADAAWHALVRVPVSQTEELTQSLQALKAFRSARKEADAVTVRVDPSDGF</sequence>
<evidence type="ECO:0000256" key="1">
    <source>
        <dbReference type="ARBA" id="ARBA00022741"/>
    </source>
</evidence>
<dbReference type="EMBL" id="AWQS01000197">
    <property type="protein sequence ID" value="EWT04725.1"/>
    <property type="molecule type" value="Genomic_DNA"/>
</dbReference>
<keyword evidence="5" id="KW-1185">Reference proteome</keyword>
<feature type="non-terminal residue" evidence="4">
    <location>
        <position position="1"/>
    </location>
</feature>
<dbReference type="AlphaFoldDB" id="W9GF82"/>
<evidence type="ECO:0000313" key="4">
    <source>
        <dbReference type="EMBL" id="EWT04725.1"/>
    </source>
</evidence>
<proteinExistence type="predicted"/>
<dbReference type="GO" id="GO:0006270">
    <property type="term" value="P:DNA replication initiation"/>
    <property type="evidence" value="ECO:0007669"/>
    <property type="project" value="TreeGrafter"/>
</dbReference>
<dbReference type="GO" id="GO:0006310">
    <property type="term" value="P:DNA recombination"/>
    <property type="evidence" value="ECO:0007669"/>
    <property type="project" value="TreeGrafter"/>
</dbReference>